<evidence type="ECO:0000313" key="2">
    <source>
        <dbReference type="Proteomes" id="UP000001557"/>
    </source>
</evidence>
<geneLocation type="plasmid" evidence="1 2">
    <name>pSbal02</name>
</geneLocation>
<proteinExistence type="predicted"/>
<dbReference type="AlphaFoldDB" id="A3DB41"/>
<name>A3DB41_SHEB5</name>
<sequence>MRVSAVQKDILFVLYQLELRGFLKPIPATDILTMLNKSRATEVFGTNFRVSCHKLNENGLVHMHRSLQTLRLSFTLTELGREKASMMC</sequence>
<keyword evidence="2" id="KW-1185">Reference proteome</keyword>
<reference evidence="1 2" key="1">
    <citation type="submission" date="2007-02" db="EMBL/GenBank/DDBJ databases">
        <title>Complete sequence of plasmid pSbal02 of Shewanella baltica OS155.</title>
        <authorList>
            <consortium name="US DOE Joint Genome Institute"/>
            <person name="Copeland A."/>
            <person name="Lucas S."/>
            <person name="Lapidus A."/>
            <person name="Barry K."/>
            <person name="Detter J.C."/>
            <person name="Glavina del Rio T."/>
            <person name="Hammon N."/>
            <person name="Israni S."/>
            <person name="Dalin E."/>
            <person name="Tice H."/>
            <person name="Pitluck S."/>
            <person name="Sims D.R."/>
            <person name="Brettin T."/>
            <person name="Bruce D."/>
            <person name="Han C."/>
            <person name="Tapia R."/>
            <person name="Brainard J."/>
            <person name="Schmutz J."/>
            <person name="Larimer F."/>
            <person name="Land M."/>
            <person name="Hauser L."/>
            <person name="Kyrpides N."/>
            <person name="Mikhailova N."/>
            <person name="Brettar I."/>
            <person name="Klappenbach J."/>
            <person name="Konstantinidis K."/>
            <person name="Rodrigues J."/>
            <person name="Tiedje J."/>
            <person name="Richardson P."/>
        </authorList>
    </citation>
    <scope>NUCLEOTIDE SEQUENCE [LARGE SCALE GENOMIC DNA]</scope>
    <source>
        <strain evidence="2">OS155 / ATCC BAA-1091</strain>
        <plasmid evidence="1 2">pSbal02</plasmid>
    </source>
</reference>
<dbReference type="KEGG" id="sbl:Sbal_4404"/>
<accession>A3DB41</accession>
<evidence type="ECO:0000313" key="1">
    <source>
        <dbReference type="EMBL" id="ABN63954.1"/>
    </source>
</evidence>
<dbReference type="HOGENOM" id="CLU_181572_0_0_6"/>
<keyword evidence="1" id="KW-0614">Plasmid</keyword>
<gene>
    <name evidence="1" type="ordered locus">Sbal_4404</name>
</gene>
<dbReference type="EMBL" id="CP000565">
    <property type="protein sequence ID" value="ABN63954.1"/>
    <property type="molecule type" value="Genomic_DNA"/>
</dbReference>
<dbReference type="OrthoDB" id="6402895at2"/>
<organism evidence="1 2">
    <name type="scientific">Shewanella baltica (strain OS155 / ATCC BAA-1091)</name>
    <dbReference type="NCBI Taxonomy" id="325240"/>
    <lineage>
        <taxon>Bacteria</taxon>
        <taxon>Pseudomonadati</taxon>
        <taxon>Pseudomonadota</taxon>
        <taxon>Gammaproteobacteria</taxon>
        <taxon>Alteromonadales</taxon>
        <taxon>Shewanellaceae</taxon>
        <taxon>Shewanella</taxon>
    </lineage>
</organism>
<protein>
    <submittedName>
        <fullName evidence="1">Putative plasmid-related protein</fullName>
    </submittedName>
</protein>
<dbReference type="Proteomes" id="UP000001557">
    <property type="component" value="Plasmid pSbal02"/>
</dbReference>